<gene>
    <name evidence="1" type="ORF">C7K08_00845</name>
</gene>
<dbReference type="AlphaFoldDB" id="A0A2P7EHS1"/>
<protein>
    <submittedName>
        <fullName evidence="1">Uncharacterized protein</fullName>
    </submittedName>
</protein>
<keyword evidence="2" id="KW-1185">Reference proteome</keyword>
<proteinExistence type="predicted"/>
<accession>A0A2P7EHS1</accession>
<dbReference type="Proteomes" id="UP000240206">
    <property type="component" value="Unassembled WGS sequence"/>
</dbReference>
<comment type="caution">
    <text evidence="1">The sequence shown here is derived from an EMBL/GenBank/DDBJ whole genome shotgun (WGS) entry which is preliminary data.</text>
</comment>
<organism evidence="1 2">
    <name type="scientific">Synechococcus lacustris str. Tous</name>
    <dbReference type="NCBI Taxonomy" id="1910958"/>
    <lineage>
        <taxon>Bacteria</taxon>
        <taxon>Bacillati</taxon>
        <taxon>Cyanobacteriota</taxon>
        <taxon>Cyanophyceae</taxon>
        <taxon>Synechococcales</taxon>
        <taxon>Synechococcaceae</taxon>
        <taxon>Synechococcus</taxon>
    </lineage>
</organism>
<name>A0A2P7EHS1_9SYNE</name>
<dbReference type="EMBL" id="PXVC01000002">
    <property type="protein sequence ID" value="PSI02753.1"/>
    <property type="molecule type" value="Genomic_DNA"/>
</dbReference>
<evidence type="ECO:0000313" key="2">
    <source>
        <dbReference type="Proteomes" id="UP000240206"/>
    </source>
</evidence>
<sequence>MDSLARLVILKFVQTGQVDMRNPFWLKPACLFPLALIFSLLFAPAHAAVEPAYPQALLKVKEATEAVLGRTGTEGCLQGKLMNAMVELSNSCDASGRKDPVCNFADKFVMSSVPPLAGLDDAAQQFLKLTSSP</sequence>
<reference evidence="2" key="1">
    <citation type="submission" date="2018-03" db="EMBL/GenBank/DDBJ databases">
        <title>Ecological and genomic features of two cosmopolitan and abundant freshwater picocyanobacteria.</title>
        <authorList>
            <person name="Cabello-Yeves P.J."/>
            <person name="Picazo A."/>
            <person name="Camacho A."/>
            <person name="Callieri C."/>
            <person name="Rosselli R."/>
            <person name="Roda-Garcia J."/>
            <person name="Coutinho F.H."/>
            <person name="Rodriguez-Valera F."/>
        </authorList>
    </citation>
    <scope>NUCLEOTIDE SEQUENCE [LARGE SCALE GENOMIC DNA]</scope>
    <source>
        <strain evidence="2">Tous</strain>
    </source>
</reference>
<evidence type="ECO:0000313" key="1">
    <source>
        <dbReference type="EMBL" id="PSI02753.1"/>
    </source>
</evidence>